<keyword evidence="1" id="KW-0808">Transferase</keyword>
<dbReference type="InterPro" id="IPR027791">
    <property type="entry name" value="Galactosyl_T_C"/>
</dbReference>
<evidence type="ECO:0000259" key="3">
    <source>
        <dbReference type="Pfam" id="PF02709"/>
    </source>
</evidence>
<dbReference type="GO" id="GO:0004653">
    <property type="term" value="F:polypeptide N-acetylgalactosaminyltransferase activity"/>
    <property type="evidence" value="ECO:0007669"/>
    <property type="project" value="TreeGrafter"/>
</dbReference>
<dbReference type="GO" id="GO:0006493">
    <property type="term" value="P:protein O-linked glycosylation"/>
    <property type="evidence" value="ECO:0007669"/>
    <property type="project" value="TreeGrafter"/>
</dbReference>
<dbReference type="SUPFAM" id="SSF53448">
    <property type="entry name" value="Nucleotide-diphospho-sugar transferases"/>
    <property type="match status" value="1"/>
</dbReference>
<reference evidence="4" key="1">
    <citation type="submission" date="2025-08" db="UniProtKB">
        <authorList>
            <consortium name="Ensembl"/>
        </authorList>
    </citation>
    <scope>IDENTIFICATION</scope>
</reference>
<dbReference type="GO" id="GO:0005794">
    <property type="term" value="C:Golgi apparatus"/>
    <property type="evidence" value="ECO:0007669"/>
    <property type="project" value="TreeGrafter"/>
</dbReference>
<accession>S4RZW4</accession>
<evidence type="ECO:0000313" key="4">
    <source>
        <dbReference type="Ensembl" id="ENSPMAP00000010755.1"/>
    </source>
</evidence>
<evidence type="ECO:0000256" key="2">
    <source>
        <dbReference type="ARBA" id="ARBA00023157"/>
    </source>
</evidence>
<protein>
    <recommendedName>
        <fullName evidence="3">Galactosyltransferase C-terminal domain-containing protein</fullName>
    </recommendedName>
</protein>
<dbReference type="AlphaFoldDB" id="S4RZW4"/>
<reference evidence="4" key="2">
    <citation type="submission" date="2025-09" db="UniProtKB">
        <authorList>
            <consortium name="Ensembl"/>
        </authorList>
    </citation>
    <scope>IDENTIFICATION</scope>
</reference>
<name>S4RZW4_PETMA</name>
<proteinExistence type="predicted"/>
<keyword evidence="2" id="KW-1015">Disulfide bond</keyword>
<dbReference type="OMA" id="QTHFAIM"/>
<dbReference type="HOGENOM" id="CLU_1730750_0_0_1"/>
<dbReference type="Pfam" id="PF02709">
    <property type="entry name" value="Glyco_transf_7C"/>
    <property type="match status" value="1"/>
</dbReference>
<dbReference type="PANTHER" id="PTHR11675:SF130">
    <property type="entry name" value="POLYPEPTIDE N-ACETYLGALACTOSAMINYLTRANSFERASE 5"/>
    <property type="match status" value="1"/>
</dbReference>
<dbReference type="STRING" id="7757.ENSPMAP00000010755"/>
<dbReference type="PANTHER" id="PTHR11675">
    <property type="entry name" value="N-ACETYLGALACTOSAMINYLTRANSFERASE"/>
    <property type="match status" value="1"/>
</dbReference>
<feature type="domain" description="Galactosyltransferase C-terminal" evidence="3">
    <location>
        <begin position="5"/>
        <end position="60"/>
    </location>
</feature>
<organism evidence="4">
    <name type="scientific">Petromyzon marinus</name>
    <name type="common">Sea lamprey</name>
    <dbReference type="NCBI Taxonomy" id="7757"/>
    <lineage>
        <taxon>Eukaryota</taxon>
        <taxon>Metazoa</taxon>
        <taxon>Chordata</taxon>
        <taxon>Craniata</taxon>
        <taxon>Vertebrata</taxon>
        <taxon>Cyclostomata</taxon>
        <taxon>Hyperoartia</taxon>
        <taxon>Petromyzontiformes</taxon>
        <taxon>Petromyzontidae</taxon>
        <taxon>Petromyzon</taxon>
    </lineage>
</organism>
<sequence length="140" mass="15937">RCPVMAGGLFAIDKRYFYELGTYDPGLEVWGGENLELSFKVWMCGGEIEIVPCSRVGHVYRADNPYPFPGGDKVSTVQRNLRRVADVWLDEYAEVFYGRGYGNALRSVGDVEPQRRLRQALGCRSFGWYLENVYADLRAP</sequence>
<evidence type="ECO:0000256" key="1">
    <source>
        <dbReference type="ARBA" id="ARBA00022679"/>
    </source>
</evidence>
<dbReference type="InterPro" id="IPR029044">
    <property type="entry name" value="Nucleotide-diphossugar_trans"/>
</dbReference>
<dbReference type="GeneTree" id="ENSGT00940000159241"/>
<dbReference type="Ensembl" id="ENSPMAT00000010801.1">
    <property type="protein sequence ID" value="ENSPMAP00000010755.1"/>
    <property type="gene ID" value="ENSPMAG00000009785.1"/>
</dbReference>
<dbReference type="Gene3D" id="3.90.550.10">
    <property type="entry name" value="Spore Coat Polysaccharide Biosynthesis Protein SpsA, Chain A"/>
    <property type="match status" value="1"/>
</dbReference>